<evidence type="ECO:0000256" key="1">
    <source>
        <dbReference type="ARBA" id="ARBA00004651"/>
    </source>
</evidence>
<dbReference type="Pfam" id="PF00528">
    <property type="entry name" value="BPD_transp_1"/>
    <property type="match status" value="1"/>
</dbReference>
<dbReference type="PROSITE" id="PS50928">
    <property type="entry name" value="ABC_TM1"/>
    <property type="match status" value="1"/>
</dbReference>
<dbReference type="GO" id="GO:0043190">
    <property type="term" value="C:ATP-binding cassette (ABC) transporter complex"/>
    <property type="evidence" value="ECO:0007669"/>
    <property type="project" value="InterPro"/>
</dbReference>
<keyword evidence="2 8" id="KW-0813">Transport</keyword>
<comment type="subcellular location">
    <subcellularLocation>
        <location evidence="1 8">Cell membrane</location>
        <topology evidence="1 8">Multi-pass membrane protein</topology>
    </subcellularLocation>
</comment>
<evidence type="ECO:0000256" key="2">
    <source>
        <dbReference type="ARBA" id="ARBA00022448"/>
    </source>
</evidence>
<dbReference type="InterPro" id="IPR010065">
    <property type="entry name" value="AA_ABC_transptr_permease_3TM"/>
</dbReference>
<feature type="domain" description="ABC transmembrane type-1" evidence="9">
    <location>
        <begin position="8"/>
        <end position="205"/>
    </location>
</feature>
<dbReference type="SUPFAM" id="SSF161098">
    <property type="entry name" value="MetI-like"/>
    <property type="match status" value="1"/>
</dbReference>
<organism evidence="10 11">
    <name type="scientific">Faecalibacterium langellae</name>
    <dbReference type="NCBI Taxonomy" id="3435293"/>
    <lineage>
        <taxon>Bacteria</taxon>
        <taxon>Bacillati</taxon>
        <taxon>Bacillota</taxon>
        <taxon>Clostridia</taxon>
        <taxon>Eubacteriales</taxon>
        <taxon>Oscillospiraceae</taxon>
        <taxon>Faecalibacterium</taxon>
    </lineage>
</organism>
<name>A0A2A6Z9I6_9FIRM</name>
<dbReference type="CDD" id="cd06261">
    <property type="entry name" value="TM_PBP2"/>
    <property type="match status" value="1"/>
</dbReference>
<proteinExistence type="inferred from homology"/>
<evidence type="ECO:0000256" key="8">
    <source>
        <dbReference type="RuleBase" id="RU363032"/>
    </source>
</evidence>
<comment type="caution">
    <text evidence="10">The sequence shown here is derived from an EMBL/GenBank/DDBJ whole genome shotgun (WGS) entry which is preliminary data.</text>
</comment>
<evidence type="ECO:0000259" key="9">
    <source>
        <dbReference type="PROSITE" id="PS50928"/>
    </source>
</evidence>
<dbReference type="Gene3D" id="1.10.3720.10">
    <property type="entry name" value="MetI-like"/>
    <property type="match status" value="1"/>
</dbReference>
<dbReference type="InterPro" id="IPR043429">
    <property type="entry name" value="ArtM/GltK/GlnP/TcyL/YhdX-like"/>
</dbReference>
<dbReference type="EMBL" id="NMTQ01000035">
    <property type="protein sequence ID" value="PDX58014.1"/>
    <property type="molecule type" value="Genomic_DNA"/>
</dbReference>
<dbReference type="InterPro" id="IPR035906">
    <property type="entry name" value="MetI-like_sf"/>
</dbReference>
<keyword evidence="6 8" id="KW-1133">Transmembrane helix</keyword>
<keyword evidence="5" id="KW-0029">Amino-acid transport</keyword>
<dbReference type="Proteomes" id="UP000220752">
    <property type="component" value="Unassembled WGS sequence"/>
</dbReference>
<sequence length="216" mass="23557">MSVILSRLSGAFLLNCELFALTLLFALPLGLVVAFGSMSRCKPLSGAVKTFVWVIRGTPLMLQIIVIYLGPGLLGMNNPWPSGSGGRMVAAVVAFAINYACYFSEIYRGGIEAVPKGQTEAGQVLGMTKTQIFFKVTLLQVVKRILAPMGNEVITLVKDTSLANTIANKEIIMMAKEYSAKGLIWPLFSTAIFFLVFVGALTLLFGWAEKKLDYFR</sequence>
<dbReference type="PANTHER" id="PTHR30614:SF0">
    <property type="entry name" value="L-CYSTINE TRANSPORT SYSTEM PERMEASE PROTEIN TCYL"/>
    <property type="match status" value="1"/>
</dbReference>
<keyword evidence="3" id="KW-1003">Cell membrane</keyword>
<dbReference type="PANTHER" id="PTHR30614">
    <property type="entry name" value="MEMBRANE COMPONENT OF AMINO ACID ABC TRANSPORTER"/>
    <property type="match status" value="1"/>
</dbReference>
<feature type="transmembrane region" description="Helical" evidence="8">
    <location>
        <begin position="89"/>
        <end position="107"/>
    </location>
</feature>
<evidence type="ECO:0000256" key="5">
    <source>
        <dbReference type="ARBA" id="ARBA00022970"/>
    </source>
</evidence>
<keyword evidence="11" id="KW-1185">Reference proteome</keyword>
<dbReference type="GO" id="GO:0006865">
    <property type="term" value="P:amino acid transport"/>
    <property type="evidence" value="ECO:0007669"/>
    <property type="project" value="UniProtKB-KW"/>
</dbReference>
<dbReference type="AlphaFoldDB" id="A0A2A6Z9I6"/>
<feature type="transmembrane region" description="Helical" evidence="8">
    <location>
        <begin position="50"/>
        <end position="69"/>
    </location>
</feature>
<evidence type="ECO:0000256" key="7">
    <source>
        <dbReference type="ARBA" id="ARBA00023136"/>
    </source>
</evidence>
<evidence type="ECO:0000256" key="6">
    <source>
        <dbReference type="ARBA" id="ARBA00022989"/>
    </source>
</evidence>
<accession>A0A2A6Z9I6</accession>
<protein>
    <submittedName>
        <fullName evidence="10">Amino acid ABC transporter permease</fullName>
    </submittedName>
</protein>
<comment type="similarity">
    <text evidence="8">Belongs to the binding-protein-dependent transport system permease family.</text>
</comment>
<dbReference type="GO" id="GO:0022857">
    <property type="term" value="F:transmembrane transporter activity"/>
    <property type="evidence" value="ECO:0007669"/>
    <property type="project" value="InterPro"/>
</dbReference>
<feature type="transmembrane region" description="Helical" evidence="8">
    <location>
        <begin position="183"/>
        <end position="208"/>
    </location>
</feature>
<evidence type="ECO:0000256" key="3">
    <source>
        <dbReference type="ARBA" id="ARBA00022475"/>
    </source>
</evidence>
<keyword evidence="7 8" id="KW-0472">Membrane</keyword>
<dbReference type="NCBIfam" id="TIGR01726">
    <property type="entry name" value="HEQRo_perm_3TM"/>
    <property type="match status" value="1"/>
</dbReference>
<evidence type="ECO:0000256" key="4">
    <source>
        <dbReference type="ARBA" id="ARBA00022692"/>
    </source>
</evidence>
<keyword evidence="4 8" id="KW-0812">Transmembrane</keyword>
<reference evidence="10 11" key="1">
    <citation type="journal article" date="2017" name="Front. Microbiol.">
        <title>New Insights into the Diversity of the Genus Faecalibacterium.</title>
        <authorList>
            <person name="Benevides L."/>
            <person name="Burman S."/>
            <person name="Martin R."/>
            <person name="Robert V."/>
            <person name="Thomas M."/>
            <person name="Miquel S."/>
            <person name="Chain F."/>
            <person name="Sokol H."/>
            <person name="Bermudez-Humaran L.G."/>
            <person name="Morrison M."/>
            <person name="Langella P."/>
            <person name="Azevedo V.A."/>
            <person name="Chatel J.M."/>
            <person name="Soares S."/>
        </authorList>
    </citation>
    <scope>NUCLEOTIDE SEQUENCE [LARGE SCALE GENOMIC DNA]</scope>
    <source>
        <strain evidence="11">CNCM I-4540</strain>
    </source>
</reference>
<gene>
    <name evidence="10" type="ORF">CGS46_10255</name>
</gene>
<dbReference type="InterPro" id="IPR000515">
    <property type="entry name" value="MetI-like"/>
</dbReference>
<feature type="transmembrane region" description="Helical" evidence="8">
    <location>
        <begin position="12"/>
        <end position="38"/>
    </location>
</feature>
<evidence type="ECO:0000313" key="11">
    <source>
        <dbReference type="Proteomes" id="UP000220752"/>
    </source>
</evidence>
<evidence type="ECO:0000313" key="10">
    <source>
        <dbReference type="EMBL" id="PDX58014.1"/>
    </source>
</evidence>